<dbReference type="RefSeq" id="WP_171323477.1">
    <property type="nucleotide sequence ID" value="NZ_JABFBC010000001.1"/>
</dbReference>
<keyword evidence="2" id="KW-1185">Reference proteome</keyword>
<dbReference type="EMBL" id="JABFBC010000001">
    <property type="protein sequence ID" value="NNU80040.1"/>
    <property type="molecule type" value="Genomic_DNA"/>
</dbReference>
<organism evidence="1 2">
    <name type="scientific">Halovulum dunhuangense</name>
    <dbReference type="NCBI Taxonomy" id="1505036"/>
    <lineage>
        <taxon>Bacteria</taxon>
        <taxon>Pseudomonadati</taxon>
        <taxon>Pseudomonadota</taxon>
        <taxon>Alphaproteobacteria</taxon>
        <taxon>Rhodobacterales</taxon>
        <taxon>Paracoccaceae</taxon>
        <taxon>Halovulum</taxon>
    </lineage>
</organism>
<dbReference type="AlphaFoldDB" id="A0A849L1A0"/>
<accession>A0A849L1A0</accession>
<reference evidence="1 2" key="1">
    <citation type="submission" date="2020-05" db="EMBL/GenBank/DDBJ databases">
        <title>Gimesia benthica sp. nov., a novel planctomycete isolated from a deep-sea water sample of the Northwest Indian Ocean.</title>
        <authorList>
            <person name="Wang J."/>
            <person name="Ruan C."/>
            <person name="Song L."/>
            <person name="Zhu Y."/>
            <person name="Li A."/>
            <person name="Zheng X."/>
            <person name="Wang L."/>
            <person name="Lu Z."/>
            <person name="Huang Y."/>
            <person name="Du W."/>
            <person name="Zhou Y."/>
            <person name="Huang L."/>
            <person name="Dai X."/>
        </authorList>
    </citation>
    <scope>NUCLEOTIDE SEQUENCE [LARGE SCALE GENOMIC DNA]</scope>
    <source>
        <strain evidence="1 2">YYQ-30</strain>
    </source>
</reference>
<name>A0A849L1A0_9RHOB</name>
<evidence type="ECO:0000313" key="2">
    <source>
        <dbReference type="Proteomes" id="UP000572377"/>
    </source>
</evidence>
<protein>
    <submittedName>
        <fullName evidence="1">Uncharacterized protein</fullName>
    </submittedName>
</protein>
<sequence>MELGRLNVVRSPDHVLGAAYDEALASMTQDMVDFYNLPLADLIAELSLNFENASYIDSPLQNLALLDDALDGRSVLAEVGVSTQASQLSAIFLGVASDKTLPISTDTVIAVTTILGHALDDAEASQLAATAEAVRVAVLAGHG</sequence>
<evidence type="ECO:0000313" key="1">
    <source>
        <dbReference type="EMBL" id="NNU80040.1"/>
    </source>
</evidence>
<dbReference type="Proteomes" id="UP000572377">
    <property type="component" value="Unassembled WGS sequence"/>
</dbReference>
<proteinExistence type="predicted"/>
<gene>
    <name evidence="1" type="ORF">HMH01_06265</name>
</gene>
<comment type="caution">
    <text evidence="1">The sequence shown here is derived from an EMBL/GenBank/DDBJ whole genome shotgun (WGS) entry which is preliminary data.</text>
</comment>